<evidence type="ECO:0000256" key="1">
    <source>
        <dbReference type="ARBA" id="ARBA00004123"/>
    </source>
</evidence>
<proteinExistence type="predicted"/>
<evidence type="ECO:0000256" key="3">
    <source>
        <dbReference type="SAM" id="Phobius"/>
    </source>
</evidence>
<keyword evidence="3" id="KW-0812">Transmembrane</keyword>
<gene>
    <name evidence="4" type="ORF">VPNG_02181</name>
</gene>
<dbReference type="Proteomes" id="UP000285146">
    <property type="component" value="Unassembled WGS sequence"/>
</dbReference>
<accession>A0A423XHM1</accession>
<comment type="caution">
    <text evidence="4">The sequence shown here is derived from an EMBL/GenBank/DDBJ whole genome shotgun (WGS) entry which is preliminary data.</text>
</comment>
<organism evidence="4 5">
    <name type="scientific">Cytospora leucostoma</name>
    <dbReference type="NCBI Taxonomy" id="1230097"/>
    <lineage>
        <taxon>Eukaryota</taxon>
        <taxon>Fungi</taxon>
        <taxon>Dikarya</taxon>
        <taxon>Ascomycota</taxon>
        <taxon>Pezizomycotina</taxon>
        <taxon>Sordariomycetes</taxon>
        <taxon>Sordariomycetidae</taxon>
        <taxon>Diaporthales</taxon>
        <taxon>Cytosporaceae</taxon>
        <taxon>Cytospora</taxon>
    </lineage>
</organism>
<dbReference type="GO" id="GO:0005634">
    <property type="term" value="C:nucleus"/>
    <property type="evidence" value="ECO:0007669"/>
    <property type="project" value="UniProtKB-SubCell"/>
</dbReference>
<dbReference type="OrthoDB" id="3014581at2759"/>
<dbReference type="PANTHER" id="PTHR31001">
    <property type="entry name" value="UNCHARACTERIZED TRANSCRIPTIONAL REGULATORY PROTEIN"/>
    <property type="match status" value="1"/>
</dbReference>
<dbReference type="PANTHER" id="PTHR31001:SF90">
    <property type="entry name" value="CENTROMERE DNA-BINDING PROTEIN COMPLEX CBF3 SUBUNIT B"/>
    <property type="match status" value="1"/>
</dbReference>
<reference evidence="4 5" key="1">
    <citation type="submission" date="2015-09" db="EMBL/GenBank/DDBJ databases">
        <title>Host preference determinants of Valsa canker pathogens revealed by comparative genomics.</title>
        <authorList>
            <person name="Yin Z."/>
            <person name="Huang L."/>
        </authorList>
    </citation>
    <scope>NUCLEOTIDE SEQUENCE [LARGE SCALE GENOMIC DNA]</scope>
    <source>
        <strain evidence="4 5">SXYLt</strain>
    </source>
</reference>
<sequence length="388" mass="43753">MGYIQRVVHYPSIRQSFVNDVYRQIGGHKTIQPGYLDLLLRIIGTATHVWSDIDVGGLFSSPAEAHSQTAQWFNAAYDVLYAGMSSPNLETIQGVIILSFLLCNLKGVSLRYRSLLSTGLLLGRELGLHRIDHNSDAGSANTLQAEMGLRVWLMAARHGGRGIYQVNPRHMMVNKPHNINDADLHEDSLHRDLPVSQLTEMSYFLQRVRMAEISRMIVDHDSVAVTDADWQSGYITAMDIELVHILTYIPPFFHLDRYKQGPNSTTSGVFIQAYMLSSLLHTARCKLHLRHFISGQKKENPPFYASSRVACVQAAREIVRGENQLNNSQHPFVLIRMRLSAILYGVFVASIVLLVDASVNGTGSPRTRSIMARWPRHCDYLRMQEATR</sequence>
<dbReference type="InParanoid" id="A0A423XHM1"/>
<dbReference type="STRING" id="1230097.A0A423XHM1"/>
<evidence type="ECO:0000313" key="4">
    <source>
        <dbReference type="EMBL" id="ROW15598.1"/>
    </source>
</evidence>
<dbReference type="AlphaFoldDB" id="A0A423XHM1"/>
<dbReference type="CDD" id="cd12148">
    <property type="entry name" value="fungal_TF_MHR"/>
    <property type="match status" value="1"/>
</dbReference>
<protein>
    <recommendedName>
        <fullName evidence="6">Transcription factor domain-containing protein</fullName>
    </recommendedName>
</protein>
<keyword evidence="3" id="KW-0472">Membrane</keyword>
<dbReference type="InterPro" id="IPR050613">
    <property type="entry name" value="Sec_Metabolite_Reg"/>
</dbReference>
<dbReference type="EMBL" id="LKEB01000008">
    <property type="protein sequence ID" value="ROW15598.1"/>
    <property type="molecule type" value="Genomic_DNA"/>
</dbReference>
<keyword evidence="3" id="KW-1133">Transmembrane helix</keyword>
<comment type="subcellular location">
    <subcellularLocation>
        <location evidence="1">Nucleus</location>
    </subcellularLocation>
</comment>
<keyword evidence="2" id="KW-0539">Nucleus</keyword>
<keyword evidence="5" id="KW-1185">Reference proteome</keyword>
<name>A0A423XHM1_9PEZI</name>
<feature type="transmembrane region" description="Helical" evidence="3">
    <location>
        <begin position="341"/>
        <end position="359"/>
    </location>
</feature>
<evidence type="ECO:0008006" key="6">
    <source>
        <dbReference type="Google" id="ProtNLM"/>
    </source>
</evidence>
<evidence type="ECO:0000313" key="5">
    <source>
        <dbReference type="Proteomes" id="UP000285146"/>
    </source>
</evidence>
<evidence type="ECO:0000256" key="2">
    <source>
        <dbReference type="ARBA" id="ARBA00023242"/>
    </source>
</evidence>